<evidence type="ECO:0000313" key="3">
    <source>
        <dbReference type="Proteomes" id="UP000323521"/>
    </source>
</evidence>
<dbReference type="RefSeq" id="WP_148133903.1">
    <property type="nucleotide sequence ID" value="NZ_CP017634.1"/>
</dbReference>
<reference evidence="2 3" key="1">
    <citation type="submission" date="2016-10" db="EMBL/GenBank/DDBJ databases">
        <title>Complete Genome Sequence of Peptococcaceae strain DCMF.</title>
        <authorList>
            <person name="Edwards R.J."/>
            <person name="Holland S.I."/>
            <person name="Deshpande N.P."/>
            <person name="Wong Y.K."/>
            <person name="Ertan H."/>
            <person name="Manefield M."/>
            <person name="Russell T.L."/>
            <person name="Lee M.J."/>
        </authorList>
    </citation>
    <scope>NUCLEOTIDE SEQUENCE [LARGE SCALE GENOMIC DNA]</scope>
    <source>
        <strain evidence="2 3">DCMF</strain>
    </source>
</reference>
<comment type="similarity">
    <text evidence="1">Belongs to the asp23 family.</text>
</comment>
<dbReference type="AlphaFoldDB" id="A0A3G1KQD3"/>
<evidence type="ECO:0008006" key="4">
    <source>
        <dbReference type="Google" id="ProtNLM"/>
    </source>
</evidence>
<protein>
    <recommendedName>
        <fullName evidence="4">Asp23/Gls24 family envelope stress response protein</fullName>
    </recommendedName>
</protein>
<dbReference type="Pfam" id="PF03780">
    <property type="entry name" value="Asp23"/>
    <property type="match status" value="1"/>
</dbReference>
<sequence length="118" mass="12763">MGKVIANDMGNIIISREVIATLAGIAAMECYGIVGMASQKIKDGIAELLGMEALSKGVEVILKNDQININIFIIVGYGTKISEIANNVIEKVRYTVEKHTGMLVDHVQIHVQGVRVVD</sequence>
<accession>A0A3G1KQD3</accession>
<evidence type="ECO:0000313" key="2">
    <source>
        <dbReference type="EMBL" id="ATW24682.1"/>
    </source>
</evidence>
<dbReference type="PANTHER" id="PTHR34297">
    <property type="entry name" value="HYPOTHETICAL CYTOSOLIC PROTEIN-RELATED"/>
    <property type="match status" value="1"/>
</dbReference>
<proteinExistence type="inferred from homology"/>
<dbReference type="OrthoDB" id="9793465at2"/>
<dbReference type="KEGG" id="fwa:DCMF_07745"/>
<dbReference type="EMBL" id="CP017634">
    <property type="protein sequence ID" value="ATW24682.1"/>
    <property type="molecule type" value="Genomic_DNA"/>
</dbReference>
<organism evidence="2 3">
    <name type="scientific">Formimonas warabiya</name>
    <dbReference type="NCBI Taxonomy" id="1761012"/>
    <lineage>
        <taxon>Bacteria</taxon>
        <taxon>Bacillati</taxon>
        <taxon>Bacillota</taxon>
        <taxon>Clostridia</taxon>
        <taxon>Eubacteriales</taxon>
        <taxon>Peptococcaceae</taxon>
        <taxon>Candidatus Formimonas</taxon>
    </lineage>
</organism>
<dbReference type="InterPro" id="IPR005531">
    <property type="entry name" value="Asp23"/>
</dbReference>
<gene>
    <name evidence="2" type="ORF">DCMF_07745</name>
</gene>
<dbReference type="PANTHER" id="PTHR34297:SF2">
    <property type="entry name" value="ASP23_GLS24 FAMILY ENVELOPE STRESS RESPONSE PROTEIN"/>
    <property type="match status" value="1"/>
</dbReference>
<dbReference type="Proteomes" id="UP000323521">
    <property type="component" value="Chromosome"/>
</dbReference>
<name>A0A3G1KQD3_FORW1</name>
<evidence type="ECO:0000256" key="1">
    <source>
        <dbReference type="ARBA" id="ARBA00005721"/>
    </source>
</evidence>
<keyword evidence="3" id="KW-1185">Reference proteome</keyword>